<dbReference type="SUPFAM" id="SSF111126">
    <property type="entry name" value="Ligand-binding domain in the NO signalling and Golgi transport"/>
    <property type="match status" value="1"/>
</dbReference>
<evidence type="ECO:0000313" key="4">
    <source>
        <dbReference type="Proteomes" id="UP001217963"/>
    </source>
</evidence>
<dbReference type="AlphaFoldDB" id="A0A9Q9F7S4"/>
<dbReference type="Gene3D" id="3.30.1380.20">
    <property type="entry name" value="Trafficking protein particle complex subunit 3"/>
    <property type="match status" value="1"/>
</dbReference>
<protein>
    <submittedName>
        <fullName evidence="1 2">Trafficking protein particle complex subunit BET3</fullName>
    </submittedName>
</protein>
<sequence>MSKRSEQQVRHDIFALMYTSFVNKVVKDGAGKDGGMFRIGARIGERMADDFFFTASPRKPMGLLDVSRDVSETFFPHYFSFRPAYSQGIIALGKFPMLQYTRREKECLEMICGILEGVYGYVSKEGISFEASEYNGEYCIIVRDGERKDPVVMRFNEEVDEGQGICFEPRDVVSSK</sequence>
<dbReference type="EMBL" id="CP119063">
    <property type="protein sequence ID" value="WEL38079.1"/>
    <property type="molecule type" value="Genomic_DNA"/>
</dbReference>
<dbReference type="Proteomes" id="UP001217963">
    <property type="component" value="Chromosome II"/>
</dbReference>
<accession>A0A9Q9F7S4</accession>
<dbReference type="InterPro" id="IPR024096">
    <property type="entry name" value="NO_sig/Golgi_transp_ligand-bd"/>
</dbReference>
<reference evidence="1" key="1">
    <citation type="submission" date="2021-05" db="EMBL/GenBank/DDBJ databases">
        <title>Encephalitozoon hellem ATCC 50604 Complete Genome.</title>
        <authorList>
            <person name="Mascarenhas dos Santos A.C."/>
            <person name="Julian A.T."/>
            <person name="Pombert J.-F."/>
        </authorList>
    </citation>
    <scope>NUCLEOTIDE SEQUENCE</scope>
    <source>
        <strain evidence="1">ATCC 50604</strain>
    </source>
</reference>
<dbReference type="OrthoDB" id="10262857at2759"/>
<organism evidence="1 3">
    <name type="scientific">Encephalitozoon hellem</name>
    <name type="common">Microsporidian parasite</name>
    <dbReference type="NCBI Taxonomy" id="27973"/>
    <lineage>
        <taxon>Eukaryota</taxon>
        <taxon>Fungi</taxon>
        <taxon>Fungi incertae sedis</taxon>
        <taxon>Microsporidia</taxon>
        <taxon>Unikaryonidae</taxon>
        <taxon>Encephalitozoon</taxon>
    </lineage>
</organism>
<evidence type="ECO:0000313" key="2">
    <source>
        <dbReference type="EMBL" id="WEL38079.1"/>
    </source>
</evidence>
<evidence type="ECO:0000313" key="1">
    <source>
        <dbReference type="EMBL" id="UTX42623.1"/>
    </source>
</evidence>
<keyword evidence="4" id="KW-1185">Reference proteome</keyword>
<proteinExistence type="predicted"/>
<dbReference type="EMBL" id="CP075148">
    <property type="protein sequence ID" value="UTX42623.1"/>
    <property type="molecule type" value="Genomic_DNA"/>
</dbReference>
<reference evidence="2 4" key="2">
    <citation type="submission" date="2023-02" db="EMBL/GenBank/DDBJ databases">
        <title>Encephalitozoon hellem ATCC 50451 complete genome.</title>
        <authorList>
            <person name="Mascarenhas dos Santos A.C."/>
            <person name="Julian A.T."/>
            <person name="Pombert J.-F."/>
        </authorList>
    </citation>
    <scope>NUCLEOTIDE SEQUENCE [LARGE SCALE GENOMIC DNA]</scope>
    <source>
        <strain evidence="2 4">ATCC 50451</strain>
    </source>
</reference>
<name>A0A9Q9F7S4_ENCHE</name>
<evidence type="ECO:0000313" key="3">
    <source>
        <dbReference type="Proteomes" id="UP001059546"/>
    </source>
</evidence>
<gene>
    <name evidence="1" type="ORF">GPU96_02g03360</name>
    <name evidence="2" type="ORF">PFJ87_02g01180</name>
</gene>
<dbReference type="Proteomes" id="UP001059546">
    <property type="component" value="Chromosome II"/>
</dbReference>